<protein>
    <submittedName>
        <fullName evidence="1">Uncharacterized protein</fullName>
    </submittedName>
</protein>
<evidence type="ECO:0000313" key="2">
    <source>
        <dbReference type="Proteomes" id="UP000050554"/>
    </source>
</evidence>
<dbReference type="AlphaFoldDB" id="A0A0P9ZLR1"/>
<gene>
    <name evidence="1" type="ORF">ALO47_05290</name>
</gene>
<proteinExistence type="predicted"/>
<reference evidence="1 2" key="1">
    <citation type="submission" date="2015-09" db="EMBL/GenBank/DDBJ databases">
        <title>Genome announcement of multiple Pseudomonas syringae strains.</title>
        <authorList>
            <person name="Thakur S."/>
            <person name="Wang P.W."/>
            <person name="Gong Y."/>
            <person name="Weir B.S."/>
            <person name="Guttman D.S."/>
        </authorList>
    </citation>
    <scope>NUCLEOTIDE SEQUENCE [LARGE SCALE GENOMIC DNA]</scope>
    <source>
        <strain evidence="1 2">ICMP3882</strain>
    </source>
</reference>
<organism evidence="1 2">
    <name type="scientific">Pseudomonas syringae pv. ribicola</name>
    <dbReference type="NCBI Taxonomy" id="55398"/>
    <lineage>
        <taxon>Bacteria</taxon>
        <taxon>Pseudomonadati</taxon>
        <taxon>Pseudomonadota</taxon>
        <taxon>Gammaproteobacteria</taxon>
        <taxon>Pseudomonadales</taxon>
        <taxon>Pseudomonadaceae</taxon>
        <taxon>Pseudomonas</taxon>
    </lineage>
</organism>
<accession>A0A0P9ZLR1</accession>
<sequence>MGHGHDRLDPGAFRQTVQTAAVEVHRETAGPGFRVMLARCPAFQEATHARTRGVNLRQRRAHRRQRAPEQLVAVVHRVASLDRCLRCPEDHDVVHRLAGGRQFQQADLAFAPRGDRLDPQAWTAAVPDHSVLIAGELVITLHQTETFRVVVRERAELRFDRIVQRAANPFAIATPHRQTIRVMNLRVNGVAHAAFVGAAAEHAGHRRNAELLDVHTGVDVRVDLHHHLPGLTVDVEAIGTGRARRVEQGVDHEAGGVLVRRFEPELGEVGEFFLTLGIAVDGQAACRQTVLLVAVHRSEVAGAQKRDHVIDGDFRRLEQLEAGKAQIAFHQILVDAAAFVVEQVVAEMHFARLLVLRIDAVHAHGRLEARADVEEMHVQLAVNVFPQGMFRVVANGIELLWREVRQHRWQHLLGAHITFASQLLRVSLQLCKIEVLDFTISGCRQCACSKKP</sequence>
<dbReference type="Proteomes" id="UP000050554">
    <property type="component" value="Unassembled WGS sequence"/>
</dbReference>
<evidence type="ECO:0000313" key="1">
    <source>
        <dbReference type="EMBL" id="KPY48598.1"/>
    </source>
</evidence>
<dbReference type="EMBL" id="LJRF01000080">
    <property type="protein sequence ID" value="KPY48598.1"/>
    <property type="molecule type" value="Genomic_DNA"/>
</dbReference>
<name>A0A0P9ZLR1_PSESI</name>
<comment type="caution">
    <text evidence="1">The sequence shown here is derived from an EMBL/GenBank/DDBJ whole genome shotgun (WGS) entry which is preliminary data.</text>
</comment>